<organism evidence="2 3">
    <name type="scientific">Penstemon smallii</name>
    <dbReference type="NCBI Taxonomy" id="265156"/>
    <lineage>
        <taxon>Eukaryota</taxon>
        <taxon>Viridiplantae</taxon>
        <taxon>Streptophyta</taxon>
        <taxon>Embryophyta</taxon>
        <taxon>Tracheophyta</taxon>
        <taxon>Spermatophyta</taxon>
        <taxon>Magnoliopsida</taxon>
        <taxon>eudicotyledons</taxon>
        <taxon>Gunneridae</taxon>
        <taxon>Pentapetalae</taxon>
        <taxon>asterids</taxon>
        <taxon>lamiids</taxon>
        <taxon>Lamiales</taxon>
        <taxon>Plantaginaceae</taxon>
        <taxon>Cheloneae</taxon>
        <taxon>Penstemon</taxon>
    </lineage>
</organism>
<sequence>MKTIKLFLLALSSTKFLSPVESLFVLSSSPKEFLSPAVRDVLPYQVITYFFSLKLQLVKPSREETKLDFSLFCFSLYNHFMCDLFFIADFLLRLCKSASSFRVLYPIAISALYEVGQKIRGILTFQEMGPKIGECLYLVAQKQVGVINFSIEWWWKISCF</sequence>
<evidence type="ECO:0000256" key="1">
    <source>
        <dbReference type="SAM" id="SignalP"/>
    </source>
</evidence>
<keyword evidence="1" id="KW-0732">Signal</keyword>
<feature type="signal peptide" evidence="1">
    <location>
        <begin position="1"/>
        <end position="22"/>
    </location>
</feature>
<accession>A0ABD3TSQ3</accession>
<gene>
    <name evidence="2" type="ORF">ACJIZ3_024272</name>
</gene>
<dbReference type="Proteomes" id="UP001634393">
    <property type="component" value="Unassembled WGS sequence"/>
</dbReference>
<evidence type="ECO:0000313" key="3">
    <source>
        <dbReference type="Proteomes" id="UP001634393"/>
    </source>
</evidence>
<name>A0ABD3TSQ3_9LAMI</name>
<feature type="chain" id="PRO_5044864652" evidence="1">
    <location>
        <begin position="23"/>
        <end position="160"/>
    </location>
</feature>
<evidence type="ECO:0000313" key="2">
    <source>
        <dbReference type="EMBL" id="KAL3839681.1"/>
    </source>
</evidence>
<comment type="caution">
    <text evidence="2">The sequence shown here is derived from an EMBL/GenBank/DDBJ whole genome shotgun (WGS) entry which is preliminary data.</text>
</comment>
<keyword evidence="3" id="KW-1185">Reference proteome</keyword>
<protein>
    <submittedName>
        <fullName evidence="2">Uncharacterized protein</fullName>
    </submittedName>
</protein>
<proteinExistence type="predicted"/>
<reference evidence="2 3" key="1">
    <citation type="submission" date="2024-12" db="EMBL/GenBank/DDBJ databases">
        <title>The unique morphological basis and parallel evolutionary history of personate flowers in Penstemon.</title>
        <authorList>
            <person name="Depatie T.H."/>
            <person name="Wessinger C.A."/>
        </authorList>
    </citation>
    <scope>NUCLEOTIDE SEQUENCE [LARGE SCALE GENOMIC DNA]</scope>
    <source>
        <strain evidence="2">WTNN_2</strain>
        <tissue evidence="2">Leaf</tissue>
    </source>
</reference>
<dbReference type="EMBL" id="JBJXBP010000003">
    <property type="protein sequence ID" value="KAL3839681.1"/>
    <property type="molecule type" value="Genomic_DNA"/>
</dbReference>
<dbReference type="AlphaFoldDB" id="A0ABD3TSQ3"/>